<feature type="domain" description="Heterokaryon incompatibility" evidence="1">
    <location>
        <begin position="32"/>
        <end position="109"/>
    </location>
</feature>
<feature type="non-terminal residue" evidence="2">
    <location>
        <position position="1"/>
    </location>
</feature>
<proteinExistence type="predicted"/>
<gene>
    <name evidence="2" type="ORF">BCR34DRAFT_475618</name>
</gene>
<dbReference type="Proteomes" id="UP000193144">
    <property type="component" value="Unassembled WGS sequence"/>
</dbReference>
<dbReference type="PANTHER" id="PTHR24148">
    <property type="entry name" value="ANKYRIN REPEAT DOMAIN-CONTAINING PROTEIN 39 HOMOLOG-RELATED"/>
    <property type="match status" value="1"/>
</dbReference>
<dbReference type="Pfam" id="PF06985">
    <property type="entry name" value="HET"/>
    <property type="match status" value="1"/>
</dbReference>
<comment type="caution">
    <text evidence="2">The sequence shown here is derived from an EMBL/GenBank/DDBJ whole genome shotgun (WGS) entry which is preliminary data.</text>
</comment>
<evidence type="ECO:0000313" key="3">
    <source>
        <dbReference type="Proteomes" id="UP000193144"/>
    </source>
</evidence>
<dbReference type="InterPro" id="IPR052895">
    <property type="entry name" value="HetReg/Transcr_Mod"/>
</dbReference>
<evidence type="ECO:0000259" key="1">
    <source>
        <dbReference type="Pfam" id="PF06985"/>
    </source>
</evidence>
<dbReference type="OrthoDB" id="5386682at2759"/>
<keyword evidence="3" id="KW-1185">Reference proteome</keyword>
<dbReference type="InterPro" id="IPR010730">
    <property type="entry name" value="HET"/>
</dbReference>
<accession>A0A1Y2A354</accession>
<protein>
    <submittedName>
        <fullName evidence="2">Heterokaryon incompatibility protein-domain-containing protein</fullName>
    </submittedName>
</protein>
<reference evidence="2 3" key="1">
    <citation type="submission" date="2016-07" db="EMBL/GenBank/DDBJ databases">
        <title>Pervasive Adenine N6-methylation of Active Genes in Fungi.</title>
        <authorList>
            <consortium name="DOE Joint Genome Institute"/>
            <person name="Mondo S.J."/>
            <person name="Dannebaum R.O."/>
            <person name="Kuo R.C."/>
            <person name="Labutti K."/>
            <person name="Haridas S."/>
            <person name="Kuo A."/>
            <person name="Salamov A."/>
            <person name="Ahrendt S.R."/>
            <person name="Lipzen A."/>
            <person name="Sullivan W."/>
            <person name="Andreopoulos W.B."/>
            <person name="Clum A."/>
            <person name="Lindquist E."/>
            <person name="Daum C."/>
            <person name="Ramamoorthy G.K."/>
            <person name="Gryganskyi A."/>
            <person name="Culley D."/>
            <person name="Magnuson J.K."/>
            <person name="James T.Y."/>
            <person name="O'Malley M.A."/>
            <person name="Stajich J.E."/>
            <person name="Spatafora J.W."/>
            <person name="Visel A."/>
            <person name="Grigoriev I.V."/>
        </authorList>
    </citation>
    <scope>NUCLEOTIDE SEQUENCE [LARGE SCALE GENOMIC DNA]</scope>
    <source>
        <strain evidence="2 3">CBS 115471</strain>
    </source>
</reference>
<dbReference type="EMBL" id="MCFA01000015">
    <property type="protein sequence ID" value="ORY16942.1"/>
    <property type="molecule type" value="Genomic_DNA"/>
</dbReference>
<dbReference type="AlphaFoldDB" id="A0A1Y2A354"/>
<organism evidence="2 3">
    <name type="scientific">Clohesyomyces aquaticus</name>
    <dbReference type="NCBI Taxonomy" id="1231657"/>
    <lineage>
        <taxon>Eukaryota</taxon>
        <taxon>Fungi</taxon>
        <taxon>Dikarya</taxon>
        <taxon>Ascomycota</taxon>
        <taxon>Pezizomycotina</taxon>
        <taxon>Dothideomycetes</taxon>
        <taxon>Pleosporomycetidae</taxon>
        <taxon>Pleosporales</taxon>
        <taxon>Lindgomycetaceae</taxon>
        <taxon>Clohesyomyces</taxon>
    </lineage>
</organism>
<sequence length="134" mass="15699">QEIRLVELLPGNEEDIIRCKFHRSSLRDKPDYVALSYRWGDASTTANIHLDGTSFSIRQNLWNFLHQYRIHMSQSTEKTIFWIDALCIDQQNTRERNHQVALMRLIYSSVWTAFNHACNKLLILRRAPLPSGSV</sequence>
<evidence type="ECO:0000313" key="2">
    <source>
        <dbReference type="EMBL" id="ORY16942.1"/>
    </source>
</evidence>
<name>A0A1Y2A354_9PLEO</name>
<dbReference type="PANTHER" id="PTHR24148:SF73">
    <property type="entry name" value="HET DOMAIN PROTEIN (AFU_ORTHOLOGUE AFUA_8G01020)"/>
    <property type="match status" value="1"/>
</dbReference>
<dbReference type="STRING" id="1231657.A0A1Y2A354"/>